<comment type="similarity">
    <text evidence="2">Belongs to the SAS10 family.</text>
</comment>
<dbReference type="EMBL" id="RDQH01000330">
    <property type="protein sequence ID" value="RXI00862.1"/>
    <property type="molecule type" value="Genomic_DNA"/>
</dbReference>
<evidence type="ECO:0000313" key="7">
    <source>
        <dbReference type="Proteomes" id="UP000290289"/>
    </source>
</evidence>
<evidence type="ECO:0000256" key="3">
    <source>
        <dbReference type="ARBA" id="ARBA00022553"/>
    </source>
</evidence>
<feature type="domain" description="Sas10 C-terminal" evidence="5">
    <location>
        <begin position="365"/>
        <end position="413"/>
    </location>
</feature>
<dbReference type="GO" id="GO:0000462">
    <property type="term" value="P:maturation of SSU-rRNA from tricistronic rRNA transcript (SSU-rRNA, 5.8S rRNA, LSU-rRNA)"/>
    <property type="evidence" value="ECO:0007669"/>
    <property type="project" value="TreeGrafter"/>
</dbReference>
<accession>A0A498K699</accession>
<keyword evidence="3" id="KW-0597">Phosphoprotein</keyword>
<evidence type="ECO:0000256" key="2">
    <source>
        <dbReference type="ARBA" id="ARBA00010979"/>
    </source>
</evidence>
<gene>
    <name evidence="6" type="ORF">DVH24_001096</name>
</gene>
<evidence type="ECO:0000256" key="4">
    <source>
        <dbReference type="ARBA" id="ARBA00023242"/>
    </source>
</evidence>
<comment type="subcellular location">
    <subcellularLocation>
        <location evidence="1">Nucleus</location>
    </subcellularLocation>
</comment>
<keyword evidence="4" id="KW-0539">Nucleus</keyword>
<organism evidence="6 7">
    <name type="scientific">Malus domestica</name>
    <name type="common">Apple</name>
    <name type="synonym">Pyrus malus</name>
    <dbReference type="NCBI Taxonomy" id="3750"/>
    <lineage>
        <taxon>Eukaryota</taxon>
        <taxon>Viridiplantae</taxon>
        <taxon>Streptophyta</taxon>
        <taxon>Embryophyta</taxon>
        <taxon>Tracheophyta</taxon>
        <taxon>Spermatophyta</taxon>
        <taxon>Magnoliopsida</taxon>
        <taxon>eudicotyledons</taxon>
        <taxon>Gunneridae</taxon>
        <taxon>Pentapetalae</taxon>
        <taxon>rosids</taxon>
        <taxon>fabids</taxon>
        <taxon>Rosales</taxon>
        <taxon>Rosaceae</taxon>
        <taxon>Amygdaloideae</taxon>
        <taxon>Maleae</taxon>
        <taxon>Malus</taxon>
    </lineage>
</organism>
<dbReference type="AlphaFoldDB" id="A0A498K699"/>
<dbReference type="Pfam" id="PF09368">
    <property type="entry name" value="Sas10"/>
    <property type="match status" value="1"/>
</dbReference>
<evidence type="ECO:0000256" key="1">
    <source>
        <dbReference type="ARBA" id="ARBA00004123"/>
    </source>
</evidence>
<evidence type="ECO:0000313" key="6">
    <source>
        <dbReference type="EMBL" id="RXI00862.1"/>
    </source>
</evidence>
<dbReference type="GO" id="GO:0032040">
    <property type="term" value="C:small-subunit processome"/>
    <property type="evidence" value="ECO:0007669"/>
    <property type="project" value="TreeGrafter"/>
</dbReference>
<dbReference type="PANTHER" id="PTHR13237:SF8">
    <property type="entry name" value="SOMETHING ABOUT SILENCING PROTEIN 10"/>
    <property type="match status" value="1"/>
</dbReference>
<dbReference type="InterPro" id="IPR007146">
    <property type="entry name" value="Sas10/Utp3/C1D"/>
</dbReference>
<proteinExistence type="inferred from homology"/>
<dbReference type="PANTHER" id="PTHR13237">
    <property type="entry name" value="SOMETHING ABOUT SILENCING PROTEIN 10-RELATED"/>
    <property type="match status" value="1"/>
</dbReference>
<keyword evidence="7" id="KW-1185">Reference proteome</keyword>
<reference evidence="6 7" key="1">
    <citation type="submission" date="2018-10" db="EMBL/GenBank/DDBJ databases">
        <title>A high-quality apple genome assembly.</title>
        <authorList>
            <person name="Hu J."/>
        </authorList>
    </citation>
    <scope>NUCLEOTIDE SEQUENCE [LARGE SCALE GENOMIC DNA]</scope>
    <source>
        <strain evidence="7">cv. HFTH1</strain>
        <tissue evidence="6">Young leaf</tissue>
    </source>
</reference>
<dbReference type="Proteomes" id="UP000290289">
    <property type="component" value="Chromosome 4"/>
</dbReference>
<evidence type="ECO:0000259" key="5">
    <source>
        <dbReference type="Pfam" id="PF09368"/>
    </source>
</evidence>
<sequence length="450" mass="50668">MKGNSAKRFPVGIDLADGTDLSALSKDEQMDVLYNSAPELVGLLSELYDAHEELEGKVNPLLGKVKKGEAMLEGGMRYLEVNQLLLLSYCQAITFYLLLKSEGQPVHDHPVLARLVEIKILLDKMKQLDGNLPSDLEEILNKYNWVAAVAKSGKETSIDASDSFSKEYGPQPVLVEEEAAAVNDEVGVQSMRILKVRAALVERLKQKGVFSSIAPKIDKPRKLLKPLNGKLDSYDDFDDDTVNIEGAVRGLNNGRASKLSQLAANPIKSKVLTSLSEAMMIFLGEMILGKGGENLSFECLQELESSLRLTLEPLFRTLGMWRWRMVKLEILKMTSTTAKLAAKAEIYSRSSTVPSSVDTETVDVKCHITYQMEKNRGLTRACKKLIKNPRKKYKLKHQKAEKSRKGQVREVREALRSVWWRGHWNQCRNQLEHQVQELNVALDFVVMYQF</sequence>
<dbReference type="Pfam" id="PF04000">
    <property type="entry name" value="Sas10_Utp3"/>
    <property type="match status" value="1"/>
</dbReference>
<protein>
    <recommendedName>
        <fullName evidence="5">Sas10 C-terminal domain-containing protein</fullName>
    </recommendedName>
</protein>
<comment type="caution">
    <text evidence="6">The sequence shown here is derived from an EMBL/GenBank/DDBJ whole genome shotgun (WGS) entry which is preliminary data.</text>
</comment>
<dbReference type="STRING" id="3750.A0A498K699"/>
<dbReference type="InterPro" id="IPR018972">
    <property type="entry name" value="Sas10_C_dom"/>
</dbReference>
<name>A0A498K699_MALDO</name>